<dbReference type="GO" id="GO:0030246">
    <property type="term" value="F:carbohydrate binding"/>
    <property type="evidence" value="ECO:0007669"/>
    <property type="project" value="InterPro"/>
</dbReference>
<name>A0A1Y1VHW8_9FUNG</name>
<evidence type="ECO:0000259" key="4">
    <source>
        <dbReference type="Pfam" id="PF02140"/>
    </source>
</evidence>
<accession>A0A1Y1VHW8</accession>
<dbReference type="PANTHER" id="PTHR31306:SF8">
    <property type="entry name" value="GLYCOSYLTRANSFERASE FAMILY 34 PROTEIN"/>
    <property type="match status" value="1"/>
</dbReference>
<dbReference type="AlphaFoldDB" id="A0A1Y1VHW8"/>
<dbReference type="Gene3D" id="3.90.550.10">
    <property type="entry name" value="Spore Coat Polysaccharide Biosynthesis Protein SpsA, Chain A"/>
    <property type="match status" value="1"/>
</dbReference>
<dbReference type="InterPro" id="IPR000922">
    <property type="entry name" value="Lectin_gal-bd_dom"/>
</dbReference>
<dbReference type="Pfam" id="PF05637">
    <property type="entry name" value="Glyco_transf_34"/>
    <property type="match status" value="1"/>
</dbReference>
<dbReference type="GO" id="GO:0006487">
    <property type="term" value="P:protein N-linked glycosylation"/>
    <property type="evidence" value="ECO:0007669"/>
    <property type="project" value="TreeGrafter"/>
</dbReference>
<reference evidence="5 6" key="1">
    <citation type="submission" date="2016-08" db="EMBL/GenBank/DDBJ databases">
        <title>Genomes of anaerobic fungi encode conserved fungal cellulosomes for biomass hydrolysis.</title>
        <authorList>
            <consortium name="DOE Joint Genome Institute"/>
            <person name="Haitjema C.H."/>
            <person name="Gilmore S.P."/>
            <person name="Henske J.K."/>
            <person name="Solomon K.V."/>
            <person name="De Groot R."/>
            <person name="Kuo A."/>
            <person name="Mondo S.J."/>
            <person name="Salamov A.A."/>
            <person name="Labutti K."/>
            <person name="Zhao Z."/>
            <person name="Chiniquy J."/>
            <person name="Barry K."/>
            <person name="Brewer H.M."/>
            <person name="Purvine S.O."/>
            <person name="Wright A.T."/>
            <person name="Boxma B."/>
            <person name="Van Alen T."/>
            <person name="Hackstein J.H."/>
            <person name="Baker S.E."/>
            <person name="Grigoriev I.V."/>
            <person name="O'Malley M.A."/>
        </authorList>
    </citation>
    <scope>NUCLEOTIDE SEQUENCE [LARGE SCALE GENOMIC DNA]</scope>
    <source>
        <strain evidence="6">finn</strain>
    </source>
</reference>
<dbReference type="SUPFAM" id="SSF53448">
    <property type="entry name" value="Nucleotide-diphospho-sugar transferases"/>
    <property type="match status" value="1"/>
</dbReference>
<dbReference type="GO" id="GO:0000139">
    <property type="term" value="C:Golgi membrane"/>
    <property type="evidence" value="ECO:0007669"/>
    <property type="project" value="TreeGrafter"/>
</dbReference>
<protein>
    <recommendedName>
        <fullName evidence="4">SUEL-type lectin domain-containing protein</fullName>
    </recommendedName>
</protein>
<comment type="similarity">
    <text evidence="1">Belongs to the glycosyltransferase 34 family.</text>
</comment>
<dbReference type="GO" id="GO:0016757">
    <property type="term" value="F:glycosyltransferase activity"/>
    <property type="evidence" value="ECO:0007669"/>
    <property type="project" value="UniProtKB-KW"/>
</dbReference>
<evidence type="ECO:0000313" key="5">
    <source>
        <dbReference type="EMBL" id="ORX56564.1"/>
    </source>
</evidence>
<dbReference type="EMBL" id="MCFH01000007">
    <property type="protein sequence ID" value="ORX56564.1"/>
    <property type="molecule type" value="Genomic_DNA"/>
</dbReference>
<dbReference type="CDD" id="cd22823">
    <property type="entry name" value="Gal_Rha_Lectin"/>
    <property type="match status" value="1"/>
</dbReference>
<dbReference type="Proteomes" id="UP000193719">
    <property type="component" value="Unassembled WGS sequence"/>
</dbReference>
<dbReference type="Gene3D" id="2.60.120.740">
    <property type="match status" value="1"/>
</dbReference>
<dbReference type="PANTHER" id="PTHR31306">
    <property type="entry name" value="ALPHA-1,6-MANNOSYLTRANSFERASE MNN11-RELATED"/>
    <property type="match status" value="1"/>
</dbReference>
<evidence type="ECO:0000256" key="1">
    <source>
        <dbReference type="ARBA" id="ARBA00005664"/>
    </source>
</evidence>
<feature type="domain" description="SUEL-type lectin" evidence="4">
    <location>
        <begin position="98"/>
        <end position="187"/>
    </location>
</feature>
<dbReference type="STRING" id="1754191.A0A1Y1VHW8"/>
<dbReference type="InterPro" id="IPR043159">
    <property type="entry name" value="Lectin_gal-bd_sf"/>
</dbReference>
<dbReference type="InterPro" id="IPR008630">
    <property type="entry name" value="Glyco_trans_34"/>
</dbReference>
<keyword evidence="3" id="KW-0808">Transferase</keyword>
<organism evidence="5 6">
    <name type="scientific">Piromyces finnis</name>
    <dbReference type="NCBI Taxonomy" id="1754191"/>
    <lineage>
        <taxon>Eukaryota</taxon>
        <taxon>Fungi</taxon>
        <taxon>Fungi incertae sedis</taxon>
        <taxon>Chytridiomycota</taxon>
        <taxon>Chytridiomycota incertae sedis</taxon>
        <taxon>Neocallimastigomycetes</taxon>
        <taxon>Neocallimastigales</taxon>
        <taxon>Neocallimastigaceae</taxon>
        <taxon>Piromyces</taxon>
    </lineage>
</organism>
<keyword evidence="2" id="KW-0328">Glycosyltransferase</keyword>
<comment type="caution">
    <text evidence="5">The sequence shown here is derived from an EMBL/GenBank/DDBJ whole genome shotgun (WGS) entry which is preliminary data.</text>
</comment>
<evidence type="ECO:0000256" key="2">
    <source>
        <dbReference type="ARBA" id="ARBA00022676"/>
    </source>
</evidence>
<evidence type="ECO:0000313" key="6">
    <source>
        <dbReference type="Proteomes" id="UP000193719"/>
    </source>
</evidence>
<keyword evidence="6" id="KW-1185">Reference proteome</keyword>
<dbReference type="InterPro" id="IPR029044">
    <property type="entry name" value="Nucleotide-diphossugar_trans"/>
</dbReference>
<proteinExistence type="inferred from homology"/>
<evidence type="ECO:0000256" key="3">
    <source>
        <dbReference type="ARBA" id="ARBA00022679"/>
    </source>
</evidence>
<sequence length="438" mass="51487">MDDIIKLKYENITIPTISTNDNKINKQQKYLKYYNTNTTTDDVKYNIHSMIKHKPNIQKDEKIKIHNTNNTLPSVTGIFCTYDTSKVLESYEGNKIICPVGFSIEIEDVFFGRRVNDNKKCIKDENGNDYPENWITVSEEEKCELKPLDKVKKLCDDNRSCYIKPSTIIYGTPCSERSLYMDVTYHCKPKEIQEPKFEIIMFADKVKKDSVYENAISEFAQYADAYNYGFSLEDQNIIKTRSIYYMKLYYILEHLMDAMKNQSYDWLFWVDGDVVLTNPNIQLKAFIPPDDKDDIHLVIANDENGLNAGIFLIRVHPWSIDFMMKAYTYAFYHSEASLFYYDQSSMFHVLQNMEEDSHYIIVPQNWFNSYCCDVKFVGNIIEGDFLVHLAGIISKDDFAKSIRETIYNDESWFSKTNSEMRKEALKYYNLPKDEQIKL</sequence>
<reference evidence="5 6" key="2">
    <citation type="submission" date="2016-08" db="EMBL/GenBank/DDBJ databases">
        <title>Pervasive Adenine N6-methylation of Active Genes in Fungi.</title>
        <authorList>
            <consortium name="DOE Joint Genome Institute"/>
            <person name="Mondo S.J."/>
            <person name="Dannebaum R.O."/>
            <person name="Kuo R.C."/>
            <person name="Labutti K."/>
            <person name="Haridas S."/>
            <person name="Kuo A."/>
            <person name="Salamov A."/>
            <person name="Ahrendt S.R."/>
            <person name="Lipzen A."/>
            <person name="Sullivan W."/>
            <person name="Andreopoulos W.B."/>
            <person name="Clum A."/>
            <person name="Lindquist E."/>
            <person name="Daum C."/>
            <person name="Ramamoorthy G.K."/>
            <person name="Gryganskyi A."/>
            <person name="Culley D."/>
            <person name="Magnuson J.K."/>
            <person name="James T.Y."/>
            <person name="O'Malley M.A."/>
            <person name="Stajich J.E."/>
            <person name="Spatafora J.W."/>
            <person name="Visel A."/>
            <person name="Grigoriev I.V."/>
        </authorList>
    </citation>
    <scope>NUCLEOTIDE SEQUENCE [LARGE SCALE GENOMIC DNA]</scope>
    <source>
        <strain evidence="6">finn</strain>
    </source>
</reference>
<gene>
    <name evidence="5" type="ORF">BCR36DRAFT_580874</name>
</gene>
<dbReference type="OrthoDB" id="2150083at2759"/>
<dbReference type="Pfam" id="PF02140">
    <property type="entry name" value="SUEL_Lectin"/>
    <property type="match status" value="1"/>
</dbReference>